<dbReference type="Pfam" id="PF06985">
    <property type="entry name" value="HET"/>
    <property type="match status" value="1"/>
</dbReference>
<reference evidence="3 4" key="1">
    <citation type="submission" date="2015-09" db="EMBL/GenBank/DDBJ databases">
        <title>Host preference determinants of Valsa canker pathogens revealed by comparative genomics.</title>
        <authorList>
            <person name="Yin Z."/>
            <person name="Huang L."/>
        </authorList>
    </citation>
    <scope>NUCLEOTIDE SEQUENCE [LARGE SCALE GENOMIC DNA]</scope>
    <source>
        <strain evidence="3 4">SXYLt</strain>
    </source>
</reference>
<keyword evidence="4" id="KW-1185">Reference proteome</keyword>
<proteinExistence type="predicted"/>
<dbReference type="PANTHER" id="PTHR10622">
    <property type="entry name" value="HET DOMAIN-CONTAINING PROTEIN"/>
    <property type="match status" value="1"/>
</dbReference>
<protein>
    <submittedName>
        <fullName evidence="3">Uncharacterized protein</fullName>
    </submittedName>
</protein>
<feature type="domain" description="DUF8212" evidence="2">
    <location>
        <begin position="231"/>
        <end position="268"/>
    </location>
</feature>
<dbReference type="InterPro" id="IPR058525">
    <property type="entry name" value="DUF8212"/>
</dbReference>
<dbReference type="InParanoid" id="A0A423W0R7"/>
<dbReference type="EMBL" id="LKEB01000066">
    <property type="protein sequence ID" value="ROV96880.1"/>
    <property type="molecule type" value="Genomic_DNA"/>
</dbReference>
<dbReference type="OrthoDB" id="20872at2759"/>
<dbReference type="Proteomes" id="UP000285146">
    <property type="component" value="Unassembled WGS sequence"/>
</dbReference>
<dbReference type="STRING" id="1230097.A0A423W0R7"/>
<feature type="domain" description="Heterokaryon incompatibility" evidence="1">
    <location>
        <begin position="22"/>
        <end position="117"/>
    </location>
</feature>
<dbReference type="Pfam" id="PF26640">
    <property type="entry name" value="DUF8212"/>
    <property type="match status" value="1"/>
</dbReference>
<name>A0A423W0R7_9PEZI</name>
<dbReference type="AlphaFoldDB" id="A0A423W0R7"/>
<evidence type="ECO:0000313" key="4">
    <source>
        <dbReference type="Proteomes" id="UP000285146"/>
    </source>
</evidence>
<sequence length="626" mass="72795">MRLINTTSLEIEDFIGSRPPSYAILSHTWGDQEVSLQDWYESKLNPFSNITHKKGYLKISRFCRTARKDGHNYAWVDTCCIDKSSSAELTESINSMFLLYKQAEICYAYLEDLNSSAVTFYYGARNCIWFTRGWTLQELIAPVAVRFYDMHWRFHGTRDQNHKELEEITGIDWPVLVDPDRPGYVSPYEYSVADRMSWSASRRTTRTEDVAYCLLGLFDVSLPLIYGEGTRAFQRLQEAIIQGNNDLSILAWGMPHTTEESRHESRLERTERGYITNSKGTDEYDEVWSDDLDTEEEVLSANKRLAPDYVSTQRKRAREEIKRVPQYRKLFATSPTDFAHSKHISRMILRYNNPEFSMTNKGLRIHARIYKGLYEGSRGYFLHLAEHELVNNFGDCGDRTTIWLQLKKIWADVYIPDSLISDATDLELSGQDTGLINFYISHRPQEDHALRHPSHGIHIPELPHIQLKKTIPETQWDGVGRIFYEPEESDALVFAAKFEAQIPGQDNKLEFIVLFDRTVTCTGEHPLLCRVLFCKEYPRQSDWILSNRGPGRDLLWCDLEFNMLEVLQLGSDLKVEVGGTMVALRVGLESREMWTVQFDLTFETIEEEIIDEDLWFTGHDLEYRLR</sequence>
<evidence type="ECO:0000259" key="1">
    <source>
        <dbReference type="Pfam" id="PF06985"/>
    </source>
</evidence>
<comment type="caution">
    <text evidence="3">The sequence shown here is derived from an EMBL/GenBank/DDBJ whole genome shotgun (WGS) entry which is preliminary data.</text>
</comment>
<organism evidence="3 4">
    <name type="scientific">Cytospora leucostoma</name>
    <dbReference type="NCBI Taxonomy" id="1230097"/>
    <lineage>
        <taxon>Eukaryota</taxon>
        <taxon>Fungi</taxon>
        <taxon>Dikarya</taxon>
        <taxon>Ascomycota</taxon>
        <taxon>Pezizomycotina</taxon>
        <taxon>Sordariomycetes</taxon>
        <taxon>Sordariomycetidae</taxon>
        <taxon>Diaporthales</taxon>
        <taxon>Cytosporaceae</taxon>
        <taxon>Cytospora</taxon>
    </lineage>
</organism>
<dbReference type="PANTHER" id="PTHR10622:SF12">
    <property type="entry name" value="HET DOMAIN-CONTAINING PROTEIN"/>
    <property type="match status" value="1"/>
</dbReference>
<dbReference type="InterPro" id="IPR010730">
    <property type="entry name" value="HET"/>
</dbReference>
<evidence type="ECO:0000259" key="2">
    <source>
        <dbReference type="Pfam" id="PF26640"/>
    </source>
</evidence>
<gene>
    <name evidence="3" type="ORF">VPNG_09258</name>
</gene>
<accession>A0A423W0R7</accession>
<evidence type="ECO:0000313" key="3">
    <source>
        <dbReference type="EMBL" id="ROV96880.1"/>
    </source>
</evidence>